<evidence type="ECO:0000313" key="2">
    <source>
        <dbReference type="EMBL" id="KAJ7326023.1"/>
    </source>
</evidence>
<dbReference type="Proteomes" id="UP001163046">
    <property type="component" value="Unassembled WGS sequence"/>
</dbReference>
<dbReference type="AlphaFoldDB" id="A0A9W9YCH4"/>
<gene>
    <name evidence="2" type="ORF">OS493_028746</name>
</gene>
<dbReference type="GO" id="GO:0016251">
    <property type="term" value="F:RNA polymerase II general transcription initiation factor activity"/>
    <property type="evidence" value="ECO:0007669"/>
    <property type="project" value="InterPro"/>
</dbReference>
<dbReference type="GO" id="GO:0009301">
    <property type="term" value="P:snRNA transcription"/>
    <property type="evidence" value="ECO:0007669"/>
    <property type="project" value="InterPro"/>
</dbReference>
<dbReference type="PANTHER" id="PTHR15132">
    <property type="entry name" value="SNRNA-ACTIVATING PROTEIN COMPLEX SUBUNIT 2"/>
    <property type="match status" value="1"/>
</dbReference>
<feature type="compositionally biased region" description="Polar residues" evidence="1">
    <location>
        <begin position="101"/>
        <end position="123"/>
    </location>
</feature>
<evidence type="ECO:0000256" key="1">
    <source>
        <dbReference type="SAM" id="MobiDB-lite"/>
    </source>
</evidence>
<dbReference type="InterPro" id="IPR021281">
    <property type="entry name" value="SNAPC2"/>
</dbReference>
<dbReference type="OrthoDB" id="5990578at2759"/>
<feature type="compositionally biased region" description="Polar residues" evidence="1">
    <location>
        <begin position="82"/>
        <end position="92"/>
    </location>
</feature>
<feature type="region of interest" description="Disordered" evidence="1">
    <location>
        <begin position="82"/>
        <end position="123"/>
    </location>
</feature>
<proteinExistence type="predicted"/>
<reference evidence="2" key="1">
    <citation type="submission" date="2023-01" db="EMBL/GenBank/DDBJ databases">
        <title>Genome assembly of the deep-sea coral Lophelia pertusa.</title>
        <authorList>
            <person name="Herrera S."/>
            <person name="Cordes E."/>
        </authorList>
    </citation>
    <scope>NUCLEOTIDE SEQUENCE</scope>
    <source>
        <strain evidence="2">USNM1676648</strain>
        <tissue evidence="2">Polyp</tissue>
    </source>
</reference>
<sequence>MTIAAMEPTQAATAGSVSPDYSQIYTLLSRVMRGQAPPNLSPLDAHVILDLLTDLERRLAGHDISSQVNFVTIKYREVIENQDTATSSTQRQLPPRRAKAANNSFRSEQQFRQTKNTTVVSKSPQCTSTIAEFKETNTPVSISQP</sequence>
<keyword evidence="3" id="KW-1185">Reference proteome</keyword>
<dbReference type="EMBL" id="MU827805">
    <property type="protein sequence ID" value="KAJ7326023.1"/>
    <property type="molecule type" value="Genomic_DNA"/>
</dbReference>
<name>A0A9W9YCH4_9CNID</name>
<dbReference type="PANTHER" id="PTHR15132:SF1">
    <property type="entry name" value="SNRNA-ACTIVATING PROTEIN COMPLEX SUBUNIT 2"/>
    <property type="match status" value="1"/>
</dbReference>
<dbReference type="GO" id="GO:0016604">
    <property type="term" value="C:nuclear body"/>
    <property type="evidence" value="ECO:0007669"/>
    <property type="project" value="TreeGrafter"/>
</dbReference>
<evidence type="ECO:0000313" key="3">
    <source>
        <dbReference type="Proteomes" id="UP001163046"/>
    </source>
</evidence>
<dbReference type="Pfam" id="PF11035">
    <property type="entry name" value="SNAPC2"/>
    <property type="match status" value="1"/>
</dbReference>
<protein>
    <submittedName>
        <fullName evidence="2">Uncharacterized protein</fullName>
    </submittedName>
</protein>
<organism evidence="2 3">
    <name type="scientific">Desmophyllum pertusum</name>
    <dbReference type="NCBI Taxonomy" id="174260"/>
    <lineage>
        <taxon>Eukaryota</taxon>
        <taxon>Metazoa</taxon>
        <taxon>Cnidaria</taxon>
        <taxon>Anthozoa</taxon>
        <taxon>Hexacorallia</taxon>
        <taxon>Scleractinia</taxon>
        <taxon>Caryophylliina</taxon>
        <taxon>Caryophylliidae</taxon>
        <taxon>Desmophyllum</taxon>
    </lineage>
</organism>
<accession>A0A9W9YCH4</accession>
<comment type="caution">
    <text evidence="2">The sequence shown here is derived from an EMBL/GenBank/DDBJ whole genome shotgun (WGS) entry which is preliminary data.</text>
</comment>